<feature type="domain" description="CusB-like barrel-sandwich hybrid" evidence="2">
    <location>
        <begin position="63"/>
        <end position="186"/>
    </location>
</feature>
<feature type="domain" description="Multidrug resistance protein MdtA-like beta-barrel" evidence="3">
    <location>
        <begin position="215"/>
        <end position="272"/>
    </location>
</feature>
<reference evidence="5" key="1">
    <citation type="submission" date="2022-10" db="EMBL/GenBank/DDBJ databases">
        <authorList>
            <person name="Yu W.X."/>
        </authorList>
    </citation>
    <scope>NUCLEOTIDE SEQUENCE</scope>
    <source>
        <strain evidence="5">D04</strain>
    </source>
</reference>
<dbReference type="GO" id="GO:0030313">
    <property type="term" value="C:cell envelope"/>
    <property type="evidence" value="ECO:0007669"/>
    <property type="project" value="UniProtKB-SubCell"/>
</dbReference>
<dbReference type="InterPro" id="IPR058626">
    <property type="entry name" value="MdtA-like_b-barrel"/>
</dbReference>
<dbReference type="Gene3D" id="2.40.30.170">
    <property type="match status" value="1"/>
</dbReference>
<evidence type="ECO:0000259" key="2">
    <source>
        <dbReference type="Pfam" id="PF25919"/>
    </source>
</evidence>
<feature type="domain" description="Multidrug resistance protein MdtA-like C-terminal permuted SH3" evidence="4">
    <location>
        <begin position="283"/>
        <end position="343"/>
    </location>
</feature>
<dbReference type="InterPro" id="IPR058627">
    <property type="entry name" value="MdtA-like_C"/>
</dbReference>
<dbReference type="Gene3D" id="2.40.420.20">
    <property type="match status" value="1"/>
</dbReference>
<dbReference type="Pfam" id="PF25944">
    <property type="entry name" value="Beta-barrel_RND"/>
    <property type="match status" value="1"/>
</dbReference>
<keyword evidence="6" id="KW-1185">Reference proteome</keyword>
<dbReference type="AlphaFoldDB" id="A0AAE3MEJ8"/>
<dbReference type="SUPFAM" id="SSF111369">
    <property type="entry name" value="HlyD-like secretion proteins"/>
    <property type="match status" value="1"/>
</dbReference>
<dbReference type="GO" id="GO:0022857">
    <property type="term" value="F:transmembrane transporter activity"/>
    <property type="evidence" value="ECO:0007669"/>
    <property type="project" value="InterPro"/>
</dbReference>
<dbReference type="GO" id="GO:0005886">
    <property type="term" value="C:plasma membrane"/>
    <property type="evidence" value="ECO:0007669"/>
    <property type="project" value="TreeGrafter"/>
</dbReference>
<name>A0AAE3MEJ8_9BACT</name>
<comment type="caution">
    <text evidence="5">The sequence shown here is derived from an EMBL/GenBank/DDBJ whole genome shotgun (WGS) entry which is preliminary data.</text>
</comment>
<evidence type="ECO:0000256" key="1">
    <source>
        <dbReference type="ARBA" id="ARBA00009477"/>
    </source>
</evidence>
<evidence type="ECO:0000259" key="4">
    <source>
        <dbReference type="Pfam" id="PF25967"/>
    </source>
</evidence>
<dbReference type="GO" id="GO:0046677">
    <property type="term" value="P:response to antibiotic"/>
    <property type="evidence" value="ECO:0007669"/>
    <property type="project" value="TreeGrafter"/>
</dbReference>
<dbReference type="NCBIfam" id="TIGR01730">
    <property type="entry name" value="RND_mfp"/>
    <property type="match status" value="1"/>
</dbReference>
<protein>
    <submittedName>
        <fullName evidence="5">Efflux RND transporter periplasmic adaptor subunit</fullName>
    </submittedName>
</protein>
<dbReference type="InterPro" id="IPR058790">
    <property type="entry name" value="BSH_CusB"/>
</dbReference>
<dbReference type="Pfam" id="PF25967">
    <property type="entry name" value="RND-MFP_C"/>
    <property type="match status" value="1"/>
</dbReference>
<dbReference type="Gene3D" id="2.40.50.100">
    <property type="match status" value="1"/>
</dbReference>
<dbReference type="PANTHER" id="PTHR30158:SF23">
    <property type="entry name" value="MULTIDRUG RESISTANCE PROTEIN MEXA"/>
    <property type="match status" value="1"/>
</dbReference>
<dbReference type="Gene3D" id="1.10.287.470">
    <property type="entry name" value="Helix hairpin bin"/>
    <property type="match status" value="1"/>
</dbReference>
<evidence type="ECO:0000313" key="6">
    <source>
        <dbReference type="Proteomes" id="UP001207408"/>
    </source>
</evidence>
<dbReference type="EMBL" id="JAPDPI010000023">
    <property type="protein sequence ID" value="MCW3806359.1"/>
    <property type="molecule type" value="Genomic_DNA"/>
</dbReference>
<dbReference type="PANTHER" id="PTHR30158">
    <property type="entry name" value="ACRA/E-RELATED COMPONENT OF DRUG EFFLUX TRANSPORTER"/>
    <property type="match status" value="1"/>
</dbReference>
<evidence type="ECO:0000259" key="3">
    <source>
        <dbReference type="Pfam" id="PF25944"/>
    </source>
</evidence>
<evidence type="ECO:0000313" key="5">
    <source>
        <dbReference type="EMBL" id="MCW3806359.1"/>
    </source>
</evidence>
<gene>
    <name evidence="5" type="ORF">OM074_12060</name>
</gene>
<organism evidence="5 6">
    <name type="scientific">Plebeiibacterium marinum</name>
    <dbReference type="NCBI Taxonomy" id="2992111"/>
    <lineage>
        <taxon>Bacteria</taxon>
        <taxon>Pseudomonadati</taxon>
        <taxon>Bacteroidota</taxon>
        <taxon>Bacteroidia</taxon>
        <taxon>Marinilabiliales</taxon>
        <taxon>Marinilabiliaceae</taxon>
        <taxon>Plebeiibacterium</taxon>
    </lineage>
</organism>
<accession>A0AAE3MEJ8</accession>
<comment type="similarity">
    <text evidence="1">Belongs to the membrane fusion protein (MFP) (TC 8.A.1) family.</text>
</comment>
<sequence>MNLQKIMTGALGLLLMVSCGKKEQTTSAVKSTKTYPVAELVAKNVELHSVYPTVLQGQVDIEIKPRVDGFIEAVFVDEGSVVTKGTPLFKINSPSSIQALETAQAGYNTAQLDVERMRPLAEKGIISEVLLKTYENAFNSAKANLDKAKASLSWTTVTSPINGTIGTLPYRIGTLVNSSSILTSIANTEKVVAYFSMNEKELLEYMRKWEGDTQAEKIDKMPSVKLILADGSEYEEAGRIETISGVVDASTGAVNFRAVFSNPHGLLRSGTSGKVVIPTLLKNVVVVPQKATFAQQNKVLVYTLDGNKTAQKVITVESTPDGKSYAVLNGVNAGDKIVVDGISTLKNGMEIQIQ</sequence>
<dbReference type="Proteomes" id="UP001207408">
    <property type="component" value="Unassembled WGS sequence"/>
</dbReference>
<dbReference type="PROSITE" id="PS51257">
    <property type="entry name" value="PROKAR_LIPOPROTEIN"/>
    <property type="match status" value="1"/>
</dbReference>
<proteinExistence type="inferred from homology"/>
<dbReference type="Pfam" id="PF25919">
    <property type="entry name" value="BSH_CusB"/>
    <property type="match status" value="1"/>
</dbReference>
<dbReference type="InterPro" id="IPR006143">
    <property type="entry name" value="RND_pump_MFP"/>
</dbReference>
<dbReference type="RefSeq" id="WP_301199731.1">
    <property type="nucleotide sequence ID" value="NZ_JAPDPI010000023.1"/>
</dbReference>